<dbReference type="PANTHER" id="PTHR10969">
    <property type="entry name" value="MICROTUBULE-ASSOCIATED PROTEINS 1A/1B LIGHT CHAIN 3-RELATED"/>
    <property type="match status" value="1"/>
</dbReference>
<dbReference type="GeneTree" id="ENSGT00940000157496"/>
<keyword evidence="4" id="KW-0449">Lipoprotein</keyword>
<reference evidence="6" key="2">
    <citation type="submission" date="2025-08" db="UniProtKB">
        <authorList>
            <consortium name="Ensembl"/>
        </authorList>
    </citation>
    <scope>IDENTIFICATION</scope>
    <source>
        <strain evidence="6">Brown Norway</strain>
    </source>
</reference>
<gene>
    <name evidence="6 8" type="primary">Gabarap</name>
</gene>
<evidence type="ECO:0000313" key="7">
    <source>
        <dbReference type="Proteomes" id="UP000002494"/>
    </source>
</evidence>
<dbReference type="OMA" id="YISQRET"/>
<dbReference type="InterPro" id="IPR004241">
    <property type="entry name" value="Atg8-like"/>
</dbReference>
<evidence type="ECO:0000256" key="4">
    <source>
        <dbReference type="ARBA" id="ARBA00023288"/>
    </source>
</evidence>
<organism evidence="6 7">
    <name type="scientific">Rattus norvegicus</name>
    <name type="common">Rat</name>
    <dbReference type="NCBI Taxonomy" id="10116"/>
    <lineage>
        <taxon>Eukaryota</taxon>
        <taxon>Metazoa</taxon>
        <taxon>Chordata</taxon>
        <taxon>Craniata</taxon>
        <taxon>Vertebrata</taxon>
        <taxon>Euteleostomi</taxon>
        <taxon>Mammalia</taxon>
        <taxon>Eutheria</taxon>
        <taxon>Euarchontoglires</taxon>
        <taxon>Glires</taxon>
        <taxon>Rodentia</taxon>
        <taxon>Myomorpha</taxon>
        <taxon>Muroidea</taxon>
        <taxon>Muridae</taxon>
        <taxon>Murinae</taxon>
        <taxon>Rattus</taxon>
    </lineage>
</organism>
<accession>A0A8L2UJV4</accession>
<evidence type="ECO:0000313" key="8">
    <source>
        <dbReference type="RGD" id="61911"/>
    </source>
</evidence>
<keyword evidence="3" id="KW-0472">Membrane</keyword>
<comment type="subcellular location">
    <subcellularLocation>
        <location evidence="1">Membrane</location>
    </subcellularLocation>
</comment>
<dbReference type="GO" id="GO:0016020">
    <property type="term" value="C:membrane"/>
    <property type="evidence" value="ECO:0007669"/>
    <property type="project" value="UniProtKB-SubCell"/>
</dbReference>
<evidence type="ECO:0000256" key="5">
    <source>
        <dbReference type="RuleBase" id="RU004384"/>
    </source>
</evidence>
<comment type="similarity">
    <text evidence="2 5">Belongs to the ATG8 family.</text>
</comment>
<evidence type="ECO:0000256" key="2">
    <source>
        <dbReference type="ARBA" id="ARBA00007293"/>
    </source>
</evidence>
<dbReference type="InterPro" id="IPR029071">
    <property type="entry name" value="Ubiquitin-like_domsf"/>
</dbReference>
<evidence type="ECO:0000313" key="6">
    <source>
        <dbReference type="Ensembl" id="ENSRNOP00000023724.4"/>
    </source>
</evidence>
<dbReference type="Ensembl" id="ENSRNOT00000023724.8">
    <property type="protein sequence ID" value="ENSRNOP00000023724.4"/>
    <property type="gene ID" value="ENSRNOG00000017417.8"/>
</dbReference>
<dbReference type="GO" id="GO:0006914">
    <property type="term" value="P:autophagy"/>
    <property type="evidence" value="ECO:0007669"/>
    <property type="project" value="UniProtKB-KW"/>
</dbReference>
<keyword evidence="9" id="KW-1267">Proteomics identification</keyword>
<reference evidence="6" key="1">
    <citation type="submission" date="2024-01" db="EMBL/GenBank/DDBJ databases">
        <title>GRCr8: a new rat reference genome assembly contstructed from accurate long reads and long range scaffolding.</title>
        <authorList>
            <person name="Doris P.A."/>
            <person name="Kalbfleisch T."/>
            <person name="Li K."/>
            <person name="Howe K."/>
            <person name="Wood J."/>
        </authorList>
    </citation>
    <scope>NUCLEOTIDE SEQUENCE [LARGE SCALE GENOMIC DNA]</scope>
    <source>
        <strain evidence="6">Brown Norway</strain>
    </source>
</reference>
<reference evidence="6" key="3">
    <citation type="submission" date="2025-09" db="UniProtKB">
        <authorList>
            <consortium name="Ensembl"/>
        </authorList>
    </citation>
    <scope>IDENTIFICATION</scope>
    <source>
        <strain evidence="6">Brown Norway</strain>
    </source>
</reference>
<evidence type="ECO:0000256" key="1">
    <source>
        <dbReference type="ARBA" id="ARBA00004370"/>
    </source>
</evidence>
<dbReference type="AlphaFoldDB" id="A0A8L2UJV4"/>
<sequence>MKFVYKEEHPFEKRRSEGEKIRKKYPDRVPVIVEKAPKARIGDLDKKKYLVPSDLTVGQFYFLIRKRIHLRAEDALFFFVNNVIPPTSATMGQLNTMKKTSFYTLPTVMKASTVCEVAVPEVGVPFYKERWRSFLGIQFLLQAQTPSPFFRTCT</sequence>
<dbReference type="Proteomes" id="UP000002494">
    <property type="component" value="Chromosome 10"/>
</dbReference>
<dbReference type="RGD" id="61911">
    <property type="gene designation" value="Gabarap"/>
</dbReference>
<proteinExistence type="evidence at protein level"/>
<keyword evidence="7" id="KW-1185">Reference proteome</keyword>
<dbReference type="SUPFAM" id="SSF54236">
    <property type="entry name" value="Ubiquitin-like"/>
    <property type="match status" value="1"/>
</dbReference>
<evidence type="ECO:0000256" key="3">
    <source>
        <dbReference type="ARBA" id="ARBA00023136"/>
    </source>
</evidence>
<evidence type="ECO:0007829" key="9">
    <source>
        <dbReference type="PeptideAtlas" id="A0A8L2UJV4"/>
    </source>
</evidence>
<keyword evidence="5" id="KW-0072">Autophagy</keyword>
<protein>
    <submittedName>
        <fullName evidence="6">GABA type A receptor-associated protein</fullName>
    </submittedName>
</protein>
<dbReference type="Pfam" id="PF02991">
    <property type="entry name" value="ATG8"/>
    <property type="match status" value="1"/>
</dbReference>
<dbReference type="Gene3D" id="3.10.20.90">
    <property type="entry name" value="Phosphatidylinositol 3-kinase Catalytic Subunit, Chain A, domain 1"/>
    <property type="match status" value="1"/>
</dbReference>
<name>A0A8L2UJV4_RAT</name>